<feature type="domain" description="UvrD-like helicase ATP-binding" evidence="16">
    <location>
        <begin position="34"/>
        <end position="360"/>
    </location>
</feature>
<feature type="binding site" evidence="14">
    <location>
        <begin position="55"/>
        <end position="62"/>
    </location>
    <ligand>
        <name>ATP</name>
        <dbReference type="ChEBI" id="CHEBI:30616"/>
    </ligand>
</feature>
<evidence type="ECO:0000256" key="3">
    <source>
        <dbReference type="ARBA" id="ARBA00022763"/>
    </source>
</evidence>
<evidence type="ECO:0000256" key="4">
    <source>
        <dbReference type="ARBA" id="ARBA00022801"/>
    </source>
</evidence>
<evidence type="ECO:0000313" key="18">
    <source>
        <dbReference type="EMBL" id="GAA4736979.1"/>
    </source>
</evidence>
<evidence type="ECO:0000256" key="5">
    <source>
        <dbReference type="ARBA" id="ARBA00022806"/>
    </source>
</evidence>
<evidence type="ECO:0000256" key="12">
    <source>
        <dbReference type="ARBA" id="ARBA00034808"/>
    </source>
</evidence>
<dbReference type="GO" id="GO:0004386">
    <property type="term" value="F:helicase activity"/>
    <property type="evidence" value="ECO:0007669"/>
    <property type="project" value="UniProtKB-KW"/>
</dbReference>
<dbReference type="Pfam" id="PF13361">
    <property type="entry name" value="UvrD_C"/>
    <property type="match status" value="1"/>
</dbReference>
<keyword evidence="7 14" id="KW-0067">ATP-binding</keyword>
<accession>A0ABP8YSF0</accession>
<feature type="region of interest" description="Disordered" evidence="15">
    <location>
        <begin position="1"/>
        <end position="20"/>
    </location>
</feature>
<keyword evidence="6" id="KW-0269">Exonuclease</keyword>
<proteinExistence type="predicted"/>
<comment type="catalytic activity">
    <reaction evidence="11">
        <text>Couples ATP hydrolysis with the unwinding of duplex DNA by translocating in the 3'-5' direction.</text>
        <dbReference type="EC" id="5.6.2.4"/>
    </reaction>
</comment>
<sequence>MVDVQEDRTADAARTADPSRTVSALEIAERLRKPAPTPQQRAIIEAPLGPALVVAGAGSGKTETMAMRVLWLLANRRVHAAEILGLTFTRKAASELAERIRERLAMLAAAGLAEDYDPFDPPVVSTYNAFANGLYRDHAVRIGRDSEGVVLGEASAWQLARRIVVESDDPGLAALDLGVDRITQLVLDTANGLGEHAADPVAVDAMAAAYGAAIEALPWGGRSAYQGDVDEALVPARTLPVLLRLAEAFRAAKRTIGAVQYSDQVSLALDITAAAPDVVQLLRSRHRVVLLDEYQDTSVVQTRLLARLFAGGAVMAVGDPHQSIYGWRGASAANLDGFARDFGGDAEVAVHALSTSWRNGTRILAAANAIARPLTAASRVPVGTLDPSPTASEHEVDSVFPETLAEEADAVAAWFARALEAASRPPSAALLVRARRTLPEFLAAFRRAGVPYHVLGVGGLLLEPEVMDLVAALRVVHDAQAGPELVRLLAGGRWRIGPADLAALQHLARWLERHDPAEQRLEPAVAAAFDRSLAEGESASIVDALDFLARRGGHSAIAGFSEEGLVRLREAGALFRGLRTRSGGDLPGFVRLVLETLGLDIEVAANERRLGPAPLEAFDEALAGYLAVSESATLGGFLGWLQTAEQKEDLSPRSEPPEAGTVQVLTVHGSKGLEWDLVAVPRLVADELPSKPQSSKGWLTAGVLPYAFRGDADELPVLDWRALEDRKALKVALKDFKEEVKAMLLAEERRLAYVAVTRARHRLLLSGSFWGGQRSARAASPFLLDVAEAGVVPPPPEASVHEERPEGAPPEQLIWPADPLSNRRAAVQAAAEAVAGAEGDGGRWARSVEVLLAERARRAAGGRTVLPDRIPASRFKDFVDDLDAVVDAVRRPMPERPFRATRLGTVFHAWVERRAGVPATAELVDAGRSERDDAVEADDDVPGLDVLQRTFEASEWGGLEPLEVETEIQVPFEGRILVCKIDAVYRRNGRIEIVDWKTGRPPSSKADADLRQFQLALYRYAYATREGIDPETIDAAFYYVAHDLVVRPQRVYSPEELREAWAASGARDALAAR</sequence>
<keyword evidence="3" id="KW-0227">DNA damage</keyword>
<evidence type="ECO:0000256" key="6">
    <source>
        <dbReference type="ARBA" id="ARBA00022839"/>
    </source>
</evidence>
<dbReference type="PROSITE" id="PS51198">
    <property type="entry name" value="UVRD_HELICASE_ATP_BIND"/>
    <property type="match status" value="1"/>
</dbReference>
<dbReference type="Gene3D" id="1.10.486.10">
    <property type="entry name" value="PCRA, domain 4"/>
    <property type="match status" value="1"/>
</dbReference>
<evidence type="ECO:0000256" key="1">
    <source>
        <dbReference type="ARBA" id="ARBA00022722"/>
    </source>
</evidence>
<organism evidence="18 19">
    <name type="scientific">Amnibacterium soli</name>
    <dbReference type="NCBI Taxonomy" id="1282736"/>
    <lineage>
        <taxon>Bacteria</taxon>
        <taxon>Bacillati</taxon>
        <taxon>Actinomycetota</taxon>
        <taxon>Actinomycetes</taxon>
        <taxon>Micrococcales</taxon>
        <taxon>Microbacteriaceae</taxon>
        <taxon>Amnibacterium</taxon>
    </lineage>
</organism>
<dbReference type="Gene3D" id="3.90.320.10">
    <property type="match status" value="1"/>
</dbReference>
<dbReference type="PANTHER" id="PTHR11070:SF55">
    <property type="entry name" value="DNA 3'-5' HELICASE"/>
    <property type="match status" value="1"/>
</dbReference>
<protein>
    <recommendedName>
        <fullName evidence="12">DNA 3'-5' helicase</fullName>
        <ecNumber evidence="12">5.6.2.4</ecNumber>
    </recommendedName>
</protein>
<evidence type="ECO:0000313" key="19">
    <source>
        <dbReference type="Proteomes" id="UP001500121"/>
    </source>
</evidence>
<dbReference type="EC" id="5.6.2.4" evidence="12"/>
<feature type="domain" description="UvrD-like helicase C-terminal" evidence="17">
    <location>
        <begin position="361"/>
        <end position="672"/>
    </location>
</feature>
<evidence type="ECO:0000256" key="13">
    <source>
        <dbReference type="ARBA" id="ARBA00048988"/>
    </source>
</evidence>
<dbReference type="InterPro" id="IPR000212">
    <property type="entry name" value="DNA_helicase_UvrD/REP"/>
</dbReference>
<keyword evidence="9" id="KW-0234">DNA repair</keyword>
<evidence type="ECO:0000256" key="10">
    <source>
        <dbReference type="ARBA" id="ARBA00023235"/>
    </source>
</evidence>
<keyword evidence="4 14" id="KW-0378">Hydrolase</keyword>
<comment type="catalytic activity">
    <reaction evidence="13">
        <text>ATP + H2O = ADP + phosphate + H(+)</text>
        <dbReference type="Rhea" id="RHEA:13065"/>
        <dbReference type="ChEBI" id="CHEBI:15377"/>
        <dbReference type="ChEBI" id="CHEBI:15378"/>
        <dbReference type="ChEBI" id="CHEBI:30616"/>
        <dbReference type="ChEBI" id="CHEBI:43474"/>
        <dbReference type="ChEBI" id="CHEBI:456216"/>
        <dbReference type="EC" id="5.6.2.4"/>
    </reaction>
</comment>
<evidence type="ECO:0000259" key="16">
    <source>
        <dbReference type="PROSITE" id="PS51198"/>
    </source>
</evidence>
<keyword evidence="19" id="KW-1185">Reference proteome</keyword>
<dbReference type="Gene3D" id="3.40.50.300">
    <property type="entry name" value="P-loop containing nucleotide triphosphate hydrolases"/>
    <property type="match status" value="4"/>
</dbReference>
<keyword evidence="10" id="KW-0413">Isomerase</keyword>
<gene>
    <name evidence="18" type="ORF">GCM10025783_04060</name>
</gene>
<dbReference type="Pfam" id="PF12705">
    <property type="entry name" value="PDDEXK_1"/>
    <property type="match status" value="1"/>
</dbReference>
<evidence type="ECO:0000256" key="15">
    <source>
        <dbReference type="SAM" id="MobiDB-lite"/>
    </source>
</evidence>
<evidence type="ECO:0000256" key="14">
    <source>
        <dbReference type="PROSITE-ProRule" id="PRU00560"/>
    </source>
</evidence>
<evidence type="ECO:0000256" key="11">
    <source>
        <dbReference type="ARBA" id="ARBA00034617"/>
    </source>
</evidence>
<reference evidence="19" key="1">
    <citation type="journal article" date="2019" name="Int. J. Syst. Evol. Microbiol.">
        <title>The Global Catalogue of Microorganisms (GCM) 10K type strain sequencing project: providing services to taxonomists for standard genome sequencing and annotation.</title>
        <authorList>
            <consortium name="The Broad Institute Genomics Platform"/>
            <consortium name="The Broad Institute Genome Sequencing Center for Infectious Disease"/>
            <person name="Wu L."/>
            <person name="Ma J."/>
        </authorList>
    </citation>
    <scope>NUCLEOTIDE SEQUENCE [LARGE SCALE GENOMIC DNA]</scope>
    <source>
        <strain evidence="19">JCM 19015</strain>
    </source>
</reference>
<dbReference type="SUPFAM" id="SSF52540">
    <property type="entry name" value="P-loop containing nucleoside triphosphate hydrolases"/>
    <property type="match status" value="1"/>
</dbReference>
<feature type="compositionally biased region" description="Basic and acidic residues" evidence="15">
    <location>
        <begin position="1"/>
        <end position="11"/>
    </location>
</feature>
<keyword evidence="8" id="KW-0238">DNA-binding</keyword>
<dbReference type="Proteomes" id="UP001500121">
    <property type="component" value="Unassembled WGS sequence"/>
</dbReference>
<keyword evidence="2 14" id="KW-0547">Nucleotide-binding</keyword>
<name>A0ABP8YSF0_9MICO</name>
<evidence type="ECO:0000256" key="9">
    <source>
        <dbReference type="ARBA" id="ARBA00023204"/>
    </source>
</evidence>
<keyword evidence="5 14" id="KW-0347">Helicase</keyword>
<dbReference type="CDD" id="cd17932">
    <property type="entry name" value="DEXQc_UvrD"/>
    <property type="match status" value="1"/>
</dbReference>
<dbReference type="PROSITE" id="PS51217">
    <property type="entry name" value="UVRD_HELICASE_CTER"/>
    <property type="match status" value="1"/>
</dbReference>
<dbReference type="Pfam" id="PF00580">
    <property type="entry name" value="UvrD-helicase"/>
    <property type="match status" value="1"/>
</dbReference>
<dbReference type="InterPro" id="IPR038726">
    <property type="entry name" value="PDDEXK_AddAB-type"/>
</dbReference>
<dbReference type="RefSeq" id="WP_345479251.1">
    <property type="nucleotide sequence ID" value="NZ_BAABLP010000001.1"/>
</dbReference>
<comment type="caution">
    <text evidence="18">The sequence shown here is derived from an EMBL/GenBank/DDBJ whole genome shotgun (WGS) entry which is preliminary data.</text>
</comment>
<dbReference type="InterPro" id="IPR014016">
    <property type="entry name" value="UvrD-like_ATP-bd"/>
</dbReference>
<evidence type="ECO:0000256" key="8">
    <source>
        <dbReference type="ARBA" id="ARBA00023125"/>
    </source>
</evidence>
<evidence type="ECO:0000259" key="17">
    <source>
        <dbReference type="PROSITE" id="PS51217"/>
    </source>
</evidence>
<dbReference type="InterPro" id="IPR027417">
    <property type="entry name" value="P-loop_NTPase"/>
</dbReference>
<dbReference type="InterPro" id="IPR011604">
    <property type="entry name" value="PDDEXK-like_dom_sf"/>
</dbReference>
<evidence type="ECO:0000256" key="2">
    <source>
        <dbReference type="ARBA" id="ARBA00022741"/>
    </source>
</evidence>
<dbReference type="PANTHER" id="PTHR11070">
    <property type="entry name" value="UVRD / RECB / PCRA DNA HELICASE FAMILY MEMBER"/>
    <property type="match status" value="1"/>
</dbReference>
<keyword evidence="1" id="KW-0540">Nuclease</keyword>
<dbReference type="InterPro" id="IPR014017">
    <property type="entry name" value="DNA_helicase_UvrD-like_C"/>
</dbReference>
<evidence type="ECO:0000256" key="7">
    <source>
        <dbReference type="ARBA" id="ARBA00022840"/>
    </source>
</evidence>
<dbReference type="EMBL" id="BAABLP010000001">
    <property type="protein sequence ID" value="GAA4736979.1"/>
    <property type="molecule type" value="Genomic_DNA"/>
</dbReference>